<dbReference type="SUPFAM" id="SSF56784">
    <property type="entry name" value="HAD-like"/>
    <property type="match status" value="1"/>
</dbReference>
<evidence type="ECO:0000256" key="2">
    <source>
        <dbReference type="ARBA" id="ARBA00006171"/>
    </source>
</evidence>
<evidence type="ECO:0008006" key="8">
    <source>
        <dbReference type="Google" id="ProtNLM"/>
    </source>
</evidence>
<dbReference type="Pfam" id="PF00702">
    <property type="entry name" value="Hydrolase"/>
    <property type="match status" value="1"/>
</dbReference>
<keyword evidence="3" id="KW-0479">Metal-binding</keyword>
<dbReference type="InterPro" id="IPR023198">
    <property type="entry name" value="PGP-like_dom2"/>
</dbReference>
<dbReference type="STRING" id="1195763.ABT56_05635"/>
<evidence type="ECO:0000313" key="7">
    <source>
        <dbReference type="Proteomes" id="UP000036097"/>
    </source>
</evidence>
<dbReference type="EMBL" id="LDOT01000006">
    <property type="protein sequence ID" value="KLV07045.1"/>
    <property type="molecule type" value="Genomic_DNA"/>
</dbReference>
<accession>A0A0J1H5M6</accession>
<dbReference type="SFLD" id="SFLDS00003">
    <property type="entry name" value="Haloacid_Dehalogenase"/>
    <property type="match status" value="1"/>
</dbReference>
<comment type="cofactor">
    <cofactor evidence="1">
        <name>Mg(2+)</name>
        <dbReference type="ChEBI" id="CHEBI:18420"/>
    </cofactor>
</comment>
<dbReference type="Gene3D" id="3.40.50.1000">
    <property type="entry name" value="HAD superfamily/HAD-like"/>
    <property type="match status" value="1"/>
</dbReference>
<dbReference type="PATRIC" id="fig|1195763.3.peg.1193"/>
<dbReference type="OrthoDB" id="9800058at2"/>
<keyword evidence="4" id="KW-0460">Magnesium</keyword>
<gene>
    <name evidence="6" type="ORF">ABT56_05635</name>
</gene>
<comment type="similarity">
    <text evidence="2">Belongs to the HAD-like hydrolase superfamily. CbbY/CbbZ/Gph/YieH family.</text>
</comment>
<evidence type="ECO:0000313" key="6">
    <source>
        <dbReference type="EMBL" id="KLV07045.1"/>
    </source>
</evidence>
<dbReference type="PANTHER" id="PTHR46193">
    <property type="entry name" value="6-PHOSPHOGLUCONATE PHOSPHATASE"/>
    <property type="match status" value="1"/>
</dbReference>
<dbReference type="Gene3D" id="1.10.150.240">
    <property type="entry name" value="Putative phosphatase, domain 2"/>
    <property type="match status" value="1"/>
</dbReference>
<organism evidence="6 7">
    <name type="scientific">Photobacterium aquae</name>
    <dbReference type="NCBI Taxonomy" id="1195763"/>
    <lineage>
        <taxon>Bacteria</taxon>
        <taxon>Pseudomonadati</taxon>
        <taxon>Pseudomonadota</taxon>
        <taxon>Gammaproteobacteria</taxon>
        <taxon>Vibrionales</taxon>
        <taxon>Vibrionaceae</taxon>
        <taxon>Photobacterium</taxon>
    </lineage>
</organism>
<dbReference type="NCBIfam" id="TIGR01509">
    <property type="entry name" value="HAD-SF-IA-v3"/>
    <property type="match status" value="1"/>
</dbReference>
<dbReference type="GO" id="GO:0003824">
    <property type="term" value="F:catalytic activity"/>
    <property type="evidence" value="ECO:0007669"/>
    <property type="project" value="UniProtKB-ARBA"/>
</dbReference>
<evidence type="ECO:0000256" key="1">
    <source>
        <dbReference type="ARBA" id="ARBA00001946"/>
    </source>
</evidence>
<dbReference type="NCBIfam" id="TIGR01549">
    <property type="entry name" value="HAD-SF-IA-v1"/>
    <property type="match status" value="1"/>
</dbReference>
<reference evidence="6 7" key="1">
    <citation type="submission" date="2015-05" db="EMBL/GenBank/DDBJ databases">
        <title>Photobacterium galathea sp. nov.</title>
        <authorList>
            <person name="Machado H."/>
            <person name="Gram L."/>
        </authorList>
    </citation>
    <scope>NUCLEOTIDE SEQUENCE [LARGE SCALE GENOMIC DNA]</scope>
    <source>
        <strain evidence="6 7">CGMCC 1.12159</strain>
    </source>
</reference>
<evidence type="ECO:0000256" key="4">
    <source>
        <dbReference type="ARBA" id="ARBA00022842"/>
    </source>
</evidence>
<keyword evidence="5" id="KW-0119">Carbohydrate metabolism</keyword>
<name>A0A0J1H5M6_9GAMM</name>
<dbReference type="CDD" id="cd07505">
    <property type="entry name" value="HAD_BPGM-like"/>
    <property type="match status" value="1"/>
</dbReference>
<dbReference type="AlphaFoldDB" id="A0A0J1H5M6"/>
<dbReference type="InterPro" id="IPR023214">
    <property type="entry name" value="HAD_sf"/>
</dbReference>
<keyword evidence="7" id="KW-1185">Reference proteome</keyword>
<dbReference type="GO" id="GO:0046872">
    <property type="term" value="F:metal ion binding"/>
    <property type="evidence" value="ECO:0007669"/>
    <property type="project" value="UniProtKB-KW"/>
</dbReference>
<dbReference type="SFLD" id="SFLDG01129">
    <property type="entry name" value="C1.5:_HAD__Beta-PGM__Phosphata"/>
    <property type="match status" value="1"/>
</dbReference>
<dbReference type="PRINTS" id="PR00413">
    <property type="entry name" value="HADHALOGNASE"/>
</dbReference>
<dbReference type="PANTHER" id="PTHR46193:SF18">
    <property type="entry name" value="HEXITOL PHOSPHATASE B"/>
    <property type="match status" value="1"/>
</dbReference>
<dbReference type="InterPro" id="IPR006439">
    <property type="entry name" value="HAD-SF_hydro_IA"/>
</dbReference>
<evidence type="ECO:0000256" key="5">
    <source>
        <dbReference type="ARBA" id="ARBA00023277"/>
    </source>
</evidence>
<dbReference type="Proteomes" id="UP000036097">
    <property type="component" value="Unassembled WGS sequence"/>
</dbReference>
<evidence type="ECO:0000256" key="3">
    <source>
        <dbReference type="ARBA" id="ARBA00022723"/>
    </source>
</evidence>
<sequence length="215" mass="23358">MQAVCFDFDGTLVDSEVFHAGNWSQYFARYGVEVSPADFLKEFAGVPWEKVAAAFHEAHGLAHCPTITVRDMEALTFDALVAGLMPVRPGAEDMIKQLHGSLPLAVVTGAPRHYVEGILGKLGWLAYFDHIVCGEDVISNKPSPDIYLLACERLGLPTDKVVAIEDSETGAQSAHSAGLRLVVVNDLHSVGVGKTNYRYPTLTHASQHQSDWLVA</sequence>
<comment type="caution">
    <text evidence="6">The sequence shown here is derived from an EMBL/GenBank/DDBJ whole genome shotgun (WGS) entry which is preliminary data.</text>
</comment>
<dbReference type="InterPro" id="IPR036412">
    <property type="entry name" value="HAD-like_sf"/>
</dbReference>
<protein>
    <recommendedName>
        <fullName evidence="8">Haloacid dehalogenase</fullName>
    </recommendedName>
</protein>
<proteinExistence type="inferred from homology"/>
<dbReference type="SFLD" id="SFLDG01135">
    <property type="entry name" value="C1.5.6:_HAD__Beta-PGM__Phospha"/>
    <property type="match status" value="1"/>
</dbReference>
<dbReference type="RefSeq" id="WP_047877896.1">
    <property type="nucleotide sequence ID" value="NZ_LDOT01000006.1"/>
</dbReference>
<dbReference type="InterPro" id="IPR051600">
    <property type="entry name" value="Beta-PGM-like"/>
</dbReference>